<name>A0AAV0R579_9ROSI</name>
<accession>A0AAV0R579</accession>
<dbReference type="Proteomes" id="UP001154282">
    <property type="component" value="Unassembled WGS sequence"/>
</dbReference>
<dbReference type="EMBL" id="CAMGYJ010000010">
    <property type="protein sequence ID" value="CAI0552839.1"/>
    <property type="molecule type" value="Genomic_DNA"/>
</dbReference>
<evidence type="ECO:0000313" key="1">
    <source>
        <dbReference type="EMBL" id="CAI0552839.1"/>
    </source>
</evidence>
<gene>
    <name evidence="1" type="ORF">LITE_LOCUS46605</name>
</gene>
<comment type="caution">
    <text evidence="1">The sequence shown here is derived from an EMBL/GenBank/DDBJ whole genome shotgun (WGS) entry which is preliminary data.</text>
</comment>
<dbReference type="AlphaFoldDB" id="A0AAV0R579"/>
<reference evidence="1" key="1">
    <citation type="submission" date="2022-08" db="EMBL/GenBank/DDBJ databases">
        <authorList>
            <person name="Gutierrez-Valencia J."/>
        </authorList>
    </citation>
    <scope>NUCLEOTIDE SEQUENCE</scope>
</reference>
<keyword evidence="2" id="KW-1185">Reference proteome</keyword>
<organism evidence="1 2">
    <name type="scientific">Linum tenue</name>
    <dbReference type="NCBI Taxonomy" id="586396"/>
    <lineage>
        <taxon>Eukaryota</taxon>
        <taxon>Viridiplantae</taxon>
        <taxon>Streptophyta</taxon>
        <taxon>Embryophyta</taxon>
        <taxon>Tracheophyta</taxon>
        <taxon>Spermatophyta</taxon>
        <taxon>Magnoliopsida</taxon>
        <taxon>eudicotyledons</taxon>
        <taxon>Gunneridae</taxon>
        <taxon>Pentapetalae</taxon>
        <taxon>rosids</taxon>
        <taxon>fabids</taxon>
        <taxon>Malpighiales</taxon>
        <taxon>Linaceae</taxon>
        <taxon>Linum</taxon>
    </lineage>
</organism>
<proteinExistence type="predicted"/>
<evidence type="ECO:0000313" key="2">
    <source>
        <dbReference type="Proteomes" id="UP001154282"/>
    </source>
</evidence>
<protein>
    <submittedName>
        <fullName evidence="1">Uncharacterized protein</fullName>
    </submittedName>
</protein>
<sequence>MSGWSKIHEKLPRFVKDTLDGRYREVLIDGSLVLTYSGFVTQLFKGDSATKEDLAVGGGRARDLEEDRVLRFCKEES</sequence>